<keyword evidence="1" id="KW-0472">Membrane</keyword>
<organism evidence="2">
    <name type="scientific">Lepeophtheirus salmonis</name>
    <name type="common">Salmon louse</name>
    <name type="synonym">Caligus salmonis</name>
    <dbReference type="NCBI Taxonomy" id="72036"/>
    <lineage>
        <taxon>Eukaryota</taxon>
        <taxon>Metazoa</taxon>
        <taxon>Ecdysozoa</taxon>
        <taxon>Arthropoda</taxon>
        <taxon>Crustacea</taxon>
        <taxon>Multicrustacea</taxon>
        <taxon>Hexanauplia</taxon>
        <taxon>Copepoda</taxon>
        <taxon>Siphonostomatoida</taxon>
        <taxon>Caligidae</taxon>
        <taxon>Lepeophtheirus</taxon>
    </lineage>
</organism>
<accession>A0A0K2TJ85</accession>
<keyword evidence="1" id="KW-0812">Transmembrane</keyword>
<feature type="non-terminal residue" evidence="2">
    <location>
        <position position="1"/>
    </location>
</feature>
<name>A0A0K2TJ85_LEPSM</name>
<dbReference type="EMBL" id="HACA01008752">
    <property type="protein sequence ID" value="CDW26113.1"/>
    <property type="molecule type" value="Transcribed_RNA"/>
</dbReference>
<keyword evidence="1" id="KW-1133">Transmembrane helix</keyword>
<evidence type="ECO:0000313" key="2">
    <source>
        <dbReference type="EMBL" id="CDW26113.1"/>
    </source>
</evidence>
<evidence type="ECO:0000256" key="1">
    <source>
        <dbReference type="SAM" id="Phobius"/>
    </source>
</evidence>
<protein>
    <submittedName>
        <fullName evidence="2">Uncharacterized protein</fullName>
    </submittedName>
</protein>
<reference evidence="2" key="1">
    <citation type="submission" date="2014-05" db="EMBL/GenBank/DDBJ databases">
        <authorList>
            <person name="Chronopoulou M."/>
        </authorList>
    </citation>
    <scope>NUCLEOTIDE SEQUENCE</scope>
    <source>
        <tissue evidence="2">Whole organism</tissue>
    </source>
</reference>
<sequence length="61" mass="7240">GIDWNTTLRIIYFLGVLCLIQHVLILIVFRNFSSKKLTKRGARDHLVIIFISQSYQRLFIF</sequence>
<dbReference type="AlphaFoldDB" id="A0A0K2TJ85"/>
<feature type="transmembrane region" description="Helical" evidence="1">
    <location>
        <begin position="6"/>
        <end position="29"/>
    </location>
</feature>
<proteinExistence type="predicted"/>